<reference evidence="2 3" key="2">
    <citation type="submission" date="2019-01" db="EMBL/GenBank/DDBJ databases">
        <title>Hymenobacter humicola sp. nov., isolated from soils in Antarctica.</title>
        <authorList>
            <person name="Sedlacek I."/>
            <person name="Holochova P."/>
            <person name="Kralova S."/>
            <person name="Pantucek R."/>
            <person name="Stankova E."/>
            <person name="Vrbovska V."/>
            <person name="Kristofova L."/>
            <person name="Svec P."/>
            <person name="Busse H.-J."/>
        </authorList>
    </citation>
    <scope>NUCLEOTIDE SEQUENCE [LARGE SCALE GENOMIC DNA]</scope>
    <source>
        <strain evidence="2 3">CCM 8852</strain>
    </source>
</reference>
<accession>A0A418QZ24</accession>
<reference evidence="2 3" key="1">
    <citation type="submission" date="2018-09" db="EMBL/GenBank/DDBJ databases">
        <authorList>
            <person name="Zeman M."/>
            <person name="Pardy F."/>
        </authorList>
    </citation>
    <scope>NUCLEOTIDE SEQUENCE [LARGE SCALE GENOMIC DNA]</scope>
    <source>
        <strain evidence="2 3">CCM 8852</strain>
    </source>
</reference>
<evidence type="ECO:0000313" key="3">
    <source>
        <dbReference type="Proteomes" id="UP000284250"/>
    </source>
</evidence>
<organism evidence="2 3">
    <name type="scientific">Hymenobacter rubripertinctus</name>
    <dbReference type="NCBI Taxonomy" id="2029981"/>
    <lineage>
        <taxon>Bacteria</taxon>
        <taxon>Pseudomonadati</taxon>
        <taxon>Bacteroidota</taxon>
        <taxon>Cytophagia</taxon>
        <taxon>Cytophagales</taxon>
        <taxon>Hymenobacteraceae</taxon>
        <taxon>Hymenobacter</taxon>
    </lineage>
</organism>
<feature type="signal peptide" evidence="1">
    <location>
        <begin position="1"/>
        <end position="21"/>
    </location>
</feature>
<dbReference type="SUPFAM" id="SSF51445">
    <property type="entry name" value="(Trans)glycosidases"/>
    <property type="match status" value="1"/>
</dbReference>
<name>A0A418QZ24_9BACT</name>
<gene>
    <name evidence="2" type="ORF">D0T11_09275</name>
</gene>
<keyword evidence="1" id="KW-0732">Signal</keyword>
<dbReference type="RefSeq" id="WP_119655514.1">
    <property type="nucleotide sequence ID" value="NZ_JBHUOI010000017.1"/>
</dbReference>
<feature type="chain" id="PRO_5019345893" description="Glycoside hydrolase family 5 domain-containing protein" evidence="1">
    <location>
        <begin position="22"/>
        <end position="128"/>
    </location>
</feature>
<dbReference type="Proteomes" id="UP000284250">
    <property type="component" value="Unassembled WGS sequence"/>
</dbReference>
<dbReference type="InterPro" id="IPR017853">
    <property type="entry name" value="GH"/>
</dbReference>
<keyword evidence="3" id="KW-1185">Reference proteome</keyword>
<sequence>MMKPLLTLTLALLTLTTATYAQTGPVKVEVRQTNGRYELRRGGQPYFIKGAGGGQFPERVRAYGGNSLRTWSTNGAEKVLAEARQNGLTVMLGLDVARERHGFDYNNPQAVAAQLAKVRAEVLKSLSE</sequence>
<evidence type="ECO:0000256" key="1">
    <source>
        <dbReference type="SAM" id="SignalP"/>
    </source>
</evidence>
<dbReference type="EMBL" id="QYCN01000012">
    <property type="protein sequence ID" value="RIY10388.1"/>
    <property type="molecule type" value="Genomic_DNA"/>
</dbReference>
<proteinExistence type="predicted"/>
<comment type="caution">
    <text evidence="2">The sequence shown here is derived from an EMBL/GenBank/DDBJ whole genome shotgun (WGS) entry which is preliminary data.</text>
</comment>
<dbReference type="AlphaFoldDB" id="A0A418QZ24"/>
<evidence type="ECO:0008006" key="4">
    <source>
        <dbReference type="Google" id="ProtNLM"/>
    </source>
</evidence>
<protein>
    <recommendedName>
        <fullName evidence="4">Glycoside hydrolase family 5 domain-containing protein</fullName>
    </recommendedName>
</protein>
<evidence type="ECO:0000313" key="2">
    <source>
        <dbReference type="EMBL" id="RIY10388.1"/>
    </source>
</evidence>